<dbReference type="Gene3D" id="1.10.3720.10">
    <property type="entry name" value="MetI-like"/>
    <property type="match status" value="1"/>
</dbReference>
<keyword evidence="4" id="KW-1003">Cell membrane</keyword>
<sequence>MNRRERRRFFLDWVASITALVLGFIIIFPIIYTICVAFKTRAELSVFPPALLPDSFLNMGNFKSVFETAPLMRFMANSVIVSGLGCSLRILFAVLAAYAFSYFKFPLRNLLFMVVLATMMLPADTLIVTNYLTITRLNMLDNYLGMCITSLVGASQMFMLRQNFKTIPQSLRDAAFIDGCGDLRYLTRVVAPLSSPVIFTLMVQSFINFWNAYLWPLLVTNKAEMRTVQIGIAMLTNPLDTNYTLVLAAVAILLIPSLFLFSFLRLAMVRGIAAGALVG</sequence>
<keyword evidence="11" id="KW-1185">Reference proteome</keyword>
<dbReference type="AlphaFoldDB" id="F5YF77"/>
<feature type="transmembrane region" description="Helical" evidence="8">
    <location>
        <begin position="143"/>
        <end position="164"/>
    </location>
</feature>
<evidence type="ECO:0000256" key="3">
    <source>
        <dbReference type="ARBA" id="ARBA00022448"/>
    </source>
</evidence>
<feature type="transmembrane region" description="Helical" evidence="8">
    <location>
        <begin position="74"/>
        <end position="98"/>
    </location>
</feature>
<name>F5YF77_LEAAZ</name>
<dbReference type="KEGG" id="taz:TREAZ_1429"/>
<comment type="similarity">
    <text evidence="8">Belongs to the binding-protein-dependent transport system permease family.</text>
</comment>
<dbReference type="STRING" id="545695.TREAZ_1429"/>
<keyword evidence="3 8" id="KW-0813">Transport</keyword>
<feature type="transmembrane region" description="Helical" evidence="8">
    <location>
        <begin position="185"/>
        <end position="207"/>
    </location>
</feature>
<dbReference type="EMBL" id="CP001841">
    <property type="protein sequence ID" value="AEF80337.1"/>
    <property type="molecule type" value="Genomic_DNA"/>
</dbReference>
<dbReference type="PANTHER" id="PTHR43744:SF8">
    <property type="entry name" value="SN-GLYCEROL-3-PHOSPHATE TRANSPORT SYSTEM PERMEASE PROTEIN UGPE"/>
    <property type="match status" value="1"/>
</dbReference>
<evidence type="ECO:0000256" key="1">
    <source>
        <dbReference type="ARBA" id="ARBA00004651"/>
    </source>
</evidence>
<dbReference type="CDD" id="cd06261">
    <property type="entry name" value="TM_PBP2"/>
    <property type="match status" value="1"/>
</dbReference>
<dbReference type="RefSeq" id="WP_015710576.1">
    <property type="nucleotide sequence ID" value="NC_015577.1"/>
</dbReference>
<keyword evidence="7 8" id="KW-0472">Membrane</keyword>
<dbReference type="PROSITE" id="PS50928">
    <property type="entry name" value="ABC_TM1"/>
    <property type="match status" value="1"/>
</dbReference>
<dbReference type="Pfam" id="PF00528">
    <property type="entry name" value="BPD_transp_1"/>
    <property type="match status" value="1"/>
</dbReference>
<comment type="subcellular location">
    <subcellularLocation>
        <location evidence="1 8">Cell membrane</location>
        <topology evidence="1 8">Multi-pass membrane protein</topology>
    </subcellularLocation>
</comment>
<dbReference type="SUPFAM" id="SSF161098">
    <property type="entry name" value="MetI-like"/>
    <property type="match status" value="1"/>
</dbReference>
<reference evidence="11" key="1">
    <citation type="submission" date="2009-12" db="EMBL/GenBank/DDBJ databases">
        <title>Complete sequence of Treponema azotonutricium strain ZAS-9.</title>
        <authorList>
            <person name="Tetu S.G."/>
            <person name="Matson E."/>
            <person name="Ren Q."/>
            <person name="Seshadri R."/>
            <person name="Elbourne L."/>
            <person name="Hassan K.A."/>
            <person name="Durkin A."/>
            <person name="Radune D."/>
            <person name="Mohamoud Y."/>
            <person name="Shay R."/>
            <person name="Jin S."/>
            <person name="Zhang X."/>
            <person name="Lucey K."/>
            <person name="Ballor N.R."/>
            <person name="Ottesen E."/>
            <person name="Rosenthal R."/>
            <person name="Allen A."/>
            <person name="Leadbetter J.R."/>
            <person name="Paulsen I.T."/>
        </authorList>
    </citation>
    <scope>NUCLEOTIDE SEQUENCE [LARGE SCALE GENOMIC DNA]</scope>
    <source>
        <strain evidence="11">ATCC BAA-888 / DSM 13862 / ZAS-9</strain>
    </source>
</reference>
<keyword evidence="6 8" id="KW-1133">Transmembrane helix</keyword>
<feature type="domain" description="ABC transmembrane type-1" evidence="9">
    <location>
        <begin position="75"/>
        <end position="264"/>
    </location>
</feature>
<evidence type="ECO:0000259" key="9">
    <source>
        <dbReference type="PROSITE" id="PS50928"/>
    </source>
</evidence>
<dbReference type="Proteomes" id="UP000009222">
    <property type="component" value="Chromosome"/>
</dbReference>
<organism evidence="10 11">
    <name type="scientific">Leadbettera azotonutricia (strain ATCC BAA-888 / DSM 13862 / ZAS-9)</name>
    <name type="common">Treponema azotonutricium</name>
    <dbReference type="NCBI Taxonomy" id="545695"/>
    <lineage>
        <taxon>Bacteria</taxon>
        <taxon>Pseudomonadati</taxon>
        <taxon>Spirochaetota</taxon>
        <taxon>Spirochaetia</taxon>
        <taxon>Spirochaetales</taxon>
        <taxon>Breznakiellaceae</taxon>
        <taxon>Leadbettera</taxon>
    </lineage>
</organism>
<evidence type="ECO:0000256" key="6">
    <source>
        <dbReference type="ARBA" id="ARBA00022989"/>
    </source>
</evidence>
<feature type="transmembrane region" description="Helical" evidence="8">
    <location>
        <begin position="243"/>
        <end position="264"/>
    </location>
</feature>
<dbReference type="InterPro" id="IPR035906">
    <property type="entry name" value="MetI-like_sf"/>
</dbReference>
<proteinExistence type="inferred from homology"/>
<dbReference type="GO" id="GO:0005886">
    <property type="term" value="C:plasma membrane"/>
    <property type="evidence" value="ECO:0007669"/>
    <property type="project" value="UniProtKB-SubCell"/>
</dbReference>
<evidence type="ECO:0000256" key="7">
    <source>
        <dbReference type="ARBA" id="ARBA00023136"/>
    </source>
</evidence>
<dbReference type="GO" id="GO:0055085">
    <property type="term" value="P:transmembrane transport"/>
    <property type="evidence" value="ECO:0007669"/>
    <property type="project" value="InterPro"/>
</dbReference>
<evidence type="ECO:0000256" key="8">
    <source>
        <dbReference type="RuleBase" id="RU363032"/>
    </source>
</evidence>
<accession>F5YF77</accession>
<reference evidence="10 11" key="2">
    <citation type="journal article" date="2011" name="ISME J.">
        <title>RNA-seq reveals cooperative metabolic interactions between two termite-gut spirochete species in co-culture.</title>
        <authorList>
            <person name="Rosenthal A.Z."/>
            <person name="Matson E.G."/>
            <person name="Eldar A."/>
            <person name="Leadbetter J.R."/>
        </authorList>
    </citation>
    <scope>NUCLEOTIDE SEQUENCE [LARGE SCALE GENOMIC DNA]</scope>
    <source>
        <strain evidence="11">ATCC BAA-888 / DSM 13862 / ZAS-9</strain>
    </source>
</reference>
<dbReference type="PANTHER" id="PTHR43744">
    <property type="entry name" value="ABC TRANSPORTER PERMEASE PROTEIN MG189-RELATED-RELATED"/>
    <property type="match status" value="1"/>
</dbReference>
<gene>
    <name evidence="10" type="ordered locus">TREAZ_1429</name>
</gene>
<dbReference type="OrthoDB" id="9773467at2"/>
<evidence type="ECO:0000313" key="10">
    <source>
        <dbReference type="EMBL" id="AEF80337.1"/>
    </source>
</evidence>
<feature type="transmembrane region" description="Helical" evidence="8">
    <location>
        <begin position="9"/>
        <end position="32"/>
    </location>
</feature>
<dbReference type="eggNOG" id="COG0395">
    <property type="taxonomic scope" value="Bacteria"/>
</dbReference>
<evidence type="ECO:0000313" key="11">
    <source>
        <dbReference type="Proteomes" id="UP000009222"/>
    </source>
</evidence>
<protein>
    <recommendedName>
        <fullName evidence="2">sn-glycerol-3-phosphate transport system permease protein UgpE</fullName>
    </recommendedName>
</protein>
<dbReference type="HOGENOM" id="CLU_016047_1_1_12"/>
<keyword evidence="5 8" id="KW-0812">Transmembrane</keyword>
<dbReference type="InParanoid" id="F5YF77"/>
<dbReference type="InterPro" id="IPR000515">
    <property type="entry name" value="MetI-like"/>
</dbReference>
<evidence type="ECO:0000256" key="5">
    <source>
        <dbReference type="ARBA" id="ARBA00022692"/>
    </source>
</evidence>
<evidence type="ECO:0000256" key="4">
    <source>
        <dbReference type="ARBA" id="ARBA00022475"/>
    </source>
</evidence>
<feature type="transmembrane region" description="Helical" evidence="8">
    <location>
        <begin position="110"/>
        <end position="131"/>
    </location>
</feature>
<evidence type="ECO:0000256" key="2">
    <source>
        <dbReference type="ARBA" id="ARBA00020515"/>
    </source>
</evidence>